<protein>
    <submittedName>
        <fullName evidence="1">Uncharacterized protein</fullName>
    </submittedName>
</protein>
<dbReference type="AlphaFoldDB" id="U7UYR0"/>
<sequence>MPVSICVGCALFSCRAARVPCAVGDMMARHGQKCLPLGAVGAKIDVAFGALTVRMRLEAFCGGASARVHRTLLI</sequence>
<evidence type="ECO:0000313" key="2">
    <source>
        <dbReference type="Proteomes" id="UP000017174"/>
    </source>
</evidence>
<dbReference type="EMBL" id="AXZG01000060">
    <property type="protein sequence ID" value="ERT64431.1"/>
    <property type="molecule type" value="Genomic_DNA"/>
</dbReference>
<proteinExistence type="predicted"/>
<organism evidence="1 2">
    <name type="scientific">Rothia aeria F0184</name>
    <dbReference type="NCBI Taxonomy" id="888019"/>
    <lineage>
        <taxon>Bacteria</taxon>
        <taxon>Bacillati</taxon>
        <taxon>Actinomycetota</taxon>
        <taxon>Actinomycetes</taxon>
        <taxon>Micrococcales</taxon>
        <taxon>Micrococcaceae</taxon>
        <taxon>Rothia</taxon>
    </lineage>
</organism>
<evidence type="ECO:0000313" key="1">
    <source>
        <dbReference type="EMBL" id="ERT64431.1"/>
    </source>
</evidence>
<dbReference type="PATRIC" id="fig|888019.4.peg.1847"/>
<name>U7UYR0_9MICC</name>
<comment type="caution">
    <text evidence="1">The sequence shown here is derived from an EMBL/GenBank/DDBJ whole genome shotgun (WGS) entry which is preliminary data.</text>
</comment>
<dbReference type="HOGENOM" id="CLU_2685547_0_0_11"/>
<dbReference type="Proteomes" id="UP000017174">
    <property type="component" value="Unassembled WGS sequence"/>
</dbReference>
<accession>U7UYR0</accession>
<reference evidence="1 2" key="1">
    <citation type="submission" date="2013-08" db="EMBL/GenBank/DDBJ databases">
        <authorList>
            <person name="Weinstock G."/>
            <person name="Sodergren E."/>
            <person name="Wylie T."/>
            <person name="Fulton L."/>
            <person name="Fulton R."/>
            <person name="Fronick C."/>
            <person name="O'Laughlin M."/>
            <person name="Godfrey J."/>
            <person name="Miner T."/>
            <person name="Herter B."/>
            <person name="Appelbaum E."/>
            <person name="Cordes M."/>
            <person name="Lek S."/>
            <person name="Wollam A."/>
            <person name="Pepin K.H."/>
            <person name="Palsikar V.B."/>
            <person name="Mitreva M."/>
            <person name="Wilson R.K."/>
        </authorList>
    </citation>
    <scope>NUCLEOTIDE SEQUENCE [LARGE SCALE GENOMIC DNA]</scope>
    <source>
        <strain evidence="1 2">F0184</strain>
    </source>
</reference>
<gene>
    <name evidence="1" type="ORF">HMPREF0742_02219</name>
</gene>